<dbReference type="AlphaFoldDB" id="A0A839S1D8"/>
<organism evidence="1 2">
    <name type="scientific">Prauserella isguenensis</name>
    <dbReference type="NCBI Taxonomy" id="1470180"/>
    <lineage>
        <taxon>Bacteria</taxon>
        <taxon>Bacillati</taxon>
        <taxon>Actinomycetota</taxon>
        <taxon>Actinomycetes</taxon>
        <taxon>Pseudonocardiales</taxon>
        <taxon>Pseudonocardiaceae</taxon>
        <taxon>Prauserella</taxon>
    </lineage>
</organism>
<evidence type="ECO:0000313" key="1">
    <source>
        <dbReference type="EMBL" id="MBB3050609.1"/>
    </source>
</evidence>
<keyword evidence="2" id="KW-1185">Reference proteome</keyword>
<proteinExistence type="predicted"/>
<accession>A0A839S1D8</accession>
<sequence length="36" mass="3919">MTAVLWGALHGLGMVERAGRLRAQHRDECVAELACP</sequence>
<evidence type="ECO:0008006" key="3">
    <source>
        <dbReference type="Google" id="ProtNLM"/>
    </source>
</evidence>
<dbReference type="EMBL" id="JACHWU010000001">
    <property type="protein sequence ID" value="MBB3050609.1"/>
    <property type="molecule type" value="Genomic_DNA"/>
</dbReference>
<evidence type="ECO:0000313" key="2">
    <source>
        <dbReference type="Proteomes" id="UP000550714"/>
    </source>
</evidence>
<reference evidence="1 2" key="1">
    <citation type="submission" date="2020-08" db="EMBL/GenBank/DDBJ databases">
        <title>Genomic Encyclopedia of Type Strains, Phase III (KMG-III): the genomes of soil and plant-associated and newly described type strains.</title>
        <authorList>
            <person name="Whitman W."/>
        </authorList>
    </citation>
    <scope>NUCLEOTIDE SEQUENCE [LARGE SCALE GENOMIC DNA]</scope>
    <source>
        <strain evidence="1 2">CECT 8577</strain>
    </source>
</reference>
<dbReference type="Proteomes" id="UP000550714">
    <property type="component" value="Unassembled WGS sequence"/>
</dbReference>
<protein>
    <recommendedName>
        <fullName evidence="3">TetR family transcriptional regulator</fullName>
    </recommendedName>
</protein>
<comment type="caution">
    <text evidence="1">The sequence shown here is derived from an EMBL/GenBank/DDBJ whole genome shotgun (WGS) entry which is preliminary data.</text>
</comment>
<name>A0A839S1D8_9PSEU</name>
<gene>
    <name evidence="1" type="ORF">FHS23_001604</name>
</gene>